<keyword evidence="12" id="KW-1185">Reference proteome</keyword>
<dbReference type="CDD" id="cd00165">
    <property type="entry name" value="S4"/>
    <property type="match status" value="1"/>
</dbReference>
<dbReference type="InterPro" id="IPR036986">
    <property type="entry name" value="S4_RNA-bd_sf"/>
</dbReference>
<dbReference type="GO" id="GO:0160141">
    <property type="term" value="F:23S rRNA pseudouridine(955/2504/2580) synthase activity"/>
    <property type="evidence" value="ECO:0007669"/>
    <property type="project" value="UniProtKB-EC"/>
</dbReference>
<dbReference type="InterPro" id="IPR006145">
    <property type="entry name" value="PsdUridine_synth_RsuA/RluA"/>
</dbReference>
<keyword evidence="6 9" id="KW-0413">Isomerase</keyword>
<reference evidence="11 12" key="1">
    <citation type="submission" date="2020-05" db="EMBL/GenBank/DDBJ databases">
        <authorList>
            <person name="Ruan W."/>
            <person name="Jeon C.O."/>
            <person name="Chun B.H."/>
        </authorList>
    </citation>
    <scope>NUCLEOTIDE SEQUENCE [LARGE SCALE GENOMIC DNA]</scope>
    <source>
        <strain evidence="11 12">TBZ9</strain>
    </source>
</reference>
<evidence type="ECO:0000313" key="11">
    <source>
        <dbReference type="EMBL" id="NOG30950.1"/>
    </source>
</evidence>
<dbReference type="InterPro" id="IPR020103">
    <property type="entry name" value="PsdUridine_synth_cat_dom_sf"/>
</dbReference>
<sequence length="313" mass="35191">MAEGREVQWVEITPEQAGQRIDNFLMTRLKGAPRALIYRIVRKGEVRVNKKRVKVDYRLQGGDLVRVPPLRLAPREAVKEVSDNLRDVLLGSVIMEGPDWLVLNKPSGLAVHGGSGVKIGLIEALRQVRDDLTFLELVHRLDRDTSGCLLLAKSRDALVTLNTALKQHAMEKRYLALVSGRWPAKKSYVSARLDRYDAGNGERRVRVDPNGKVSRTRFAVMETFERATLIEAEPVTGRTHQIRVHAAHAGHPLLGDDKYPSRESEQLSRRMKVGRLFLHAHALTFPEPTNGRPVTVKAPLPDALEDVLRQARQ</sequence>
<dbReference type="GO" id="GO:0000455">
    <property type="term" value="P:enzyme-directed rRNA pseudouridine synthesis"/>
    <property type="evidence" value="ECO:0007669"/>
    <property type="project" value="UniProtKB-ARBA"/>
</dbReference>
<dbReference type="PROSITE" id="PS50889">
    <property type="entry name" value="S4"/>
    <property type="match status" value="1"/>
</dbReference>
<dbReference type="SUPFAM" id="SSF55174">
    <property type="entry name" value="Alpha-L RNA-binding motif"/>
    <property type="match status" value="1"/>
</dbReference>
<name>A0A7Y3TVR8_9GAMM</name>
<comment type="catalytic activity">
    <reaction evidence="1">
        <text>uridine(955/2504/2580) in 23S rRNA = pseudouridine(955/2504/2580) in 23S rRNA</text>
        <dbReference type="Rhea" id="RHEA:42528"/>
        <dbReference type="Rhea" id="RHEA-COMP:10099"/>
        <dbReference type="Rhea" id="RHEA-COMP:10100"/>
        <dbReference type="ChEBI" id="CHEBI:65314"/>
        <dbReference type="ChEBI" id="CHEBI:65315"/>
        <dbReference type="EC" id="5.4.99.24"/>
    </reaction>
</comment>
<evidence type="ECO:0000256" key="5">
    <source>
        <dbReference type="ARBA" id="ARBA00022884"/>
    </source>
</evidence>
<dbReference type="InterPro" id="IPR006224">
    <property type="entry name" value="PsdUridine_synth_RluA-like_CS"/>
</dbReference>
<dbReference type="AlphaFoldDB" id="A0A7Y3TVR8"/>
<evidence type="ECO:0000256" key="6">
    <source>
        <dbReference type="ARBA" id="ARBA00023235"/>
    </source>
</evidence>
<dbReference type="SUPFAM" id="SSF55120">
    <property type="entry name" value="Pseudouridine synthase"/>
    <property type="match status" value="1"/>
</dbReference>
<keyword evidence="5 8" id="KW-0694">RNA-binding</keyword>
<evidence type="ECO:0000256" key="2">
    <source>
        <dbReference type="ARBA" id="ARBA00002876"/>
    </source>
</evidence>
<dbReference type="SMART" id="SM00363">
    <property type="entry name" value="S4"/>
    <property type="match status" value="1"/>
</dbReference>
<dbReference type="InterPro" id="IPR002942">
    <property type="entry name" value="S4_RNA-bd"/>
</dbReference>
<dbReference type="GO" id="GO:0003723">
    <property type="term" value="F:RNA binding"/>
    <property type="evidence" value="ECO:0007669"/>
    <property type="project" value="UniProtKB-KW"/>
</dbReference>
<organism evidence="11 12">
    <name type="scientific">Vreelandella azerica</name>
    <dbReference type="NCBI Taxonomy" id="2732867"/>
    <lineage>
        <taxon>Bacteria</taxon>
        <taxon>Pseudomonadati</taxon>
        <taxon>Pseudomonadota</taxon>
        <taxon>Gammaproteobacteria</taxon>
        <taxon>Oceanospirillales</taxon>
        <taxon>Halomonadaceae</taxon>
        <taxon>Vreelandella</taxon>
    </lineage>
</organism>
<evidence type="ECO:0000256" key="9">
    <source>
        <dbReference type="RuleBase" id="RU362028"/>
    </source>
</evidence>
<dbReference type="Pfam" id="PF01479">
    <property type="entry name" value="S4"/>
    <property type="match status" value="1"/>
</dbReference>
<comment type="similarity">
    <text evidence="3 9">Belongs to the pseudouridine synthase RluA family.</text>
</comment>
<dbReference type="InterPro" id="IPR050188">
    <property type="entry name" value="RluA_PseudoU_synthase"/>
</dbReference>
<evidence type="ECO:0000313" key="12">
    <source>
        <dbReference type="Proteomes" id="UP000588806"/>
    </source>
</evidence>
<reference evidence="11 12" key="2">
    <citation type="submission" date="2020-06" db="EMBL/GenBank/DDBJ databases">
        <title>Halomonas songnenensis sp. nov., a moderately halophilic bacterium isolated from saline and alkaline soils.</title>
        <authorList>
            <person name="Jiang J."/>
            <person name="Pan Y."/>
        </authorList>
    </citation>
    <scope>NUCLEOTIDE SEQUENCE [LARGE SCALE GENOMIC DNA]</scope>
    <source>
        <strain evidence="11 12">TBZ9</strain>
    </source>
</reference>
<evidence type="ECO:0000259" key="10">
    <source>
        <dbReference type="SMART" id="SM00363"/>
    </source>
</evidence>
<dbReference type="PROSITE" id="PS01129">
    <property type="entry name" value="PSI_RLU"/>
    <property type="match status" value="1"/>
</dbReference>
<gene>
    <name evidence="11" type="ORF">HLB35_02770</name>
</gene>
<dbReference type="InterPro" id="IPR006225">
    <property type="entry name" value="PsdUridine_synth_RluC/D"/>
</dbReference>
<dbReference type="Gene3D" id="3.10.290.10">
    <property type="entry name" value="RNA-binding S4 domain"/>
    <property type="match status" value="1"/>
</dbReference>
<proteinExistence type="inferred from homology"/>
<dbReference type="RefSeq" id="WP_171701395.1">
    <property type="nucleotide sequence ID" value="NZ_JABFHI010000001.1"/>
</dbReference>
<comment type="catalytic activity">
    <reaction evidence="9">
        <text>a uridine in RNA = a pseudouridine in RNA</text>
        <dbReference type="Rhea" id="RHEA:48348"/>
        <dbReference type="Rhea" id="RHEA-COMP:12068"/>
        <dbReference type="Rhea" id="RHEA-COMP:12069"/>
        <dbReference type="ChEBI" id="CHEBI:65314"/>
        <dbReference type="ChEBI" id="CHEBI:65315"/>
    </reaction>
</comment>
<dbReference type="EMBL" id="JABFHI010000001">
    <property type="protein sequence ID" value="NOG30950.1"/>
    <property type="molecule type" value="Genomic_DNA"/>
</dbReference>
<keyword evidence="4" id="KW-0698">rRNA processing</keyword>
<dbReference type="Proteomes" id="UP000588806">
    <property type="component" value="Unassembled WGS sequence"/>
</dbReference>
<protein>
    <recommendedName>
        <fullName evidence="9">Pseudouridine synthase</fullName>
        <ecNumber evidence="9">5.4.99.-</ecNumber>
    </recommendedName>
</protein>
<dbReference type="PANTHER" id="PTHR21600:SF92">
    <property type="entry name" value="RIBOSOMAL LARGE SUBUNIT PSEUDOURIDINE SYNTHASE C"/>
    <property type="match status" value="1"/>
</dbReference>
<evidence type="ECO:0000256" key="1">
    <source>
        <dbReference type="ARBA" id="ARBA00000381"/>
    </source>
</evidence>
<evidence type="ECO:0000256" key="3">
    <source>
        <dbReference type="ARBA" id="ARBA00010876"/>
    </source>
</evidence>
<dbReference type="CDD" id="cd02869">
    <property type="entry name" value="PseudoU_synth_RluA_like"/>
    <property type="match status" value="1"/>
</dbReference>
<evidence type="ECO:0000256" key="8">
    <source>
        <dbReference type="PROSITE-ProRule" id="PRU00182"/>
    </source>
</evidence>
<comment type="caution">
    <text evidence="11">The sequence shown here is derived from an EMBL/GenBank/DDBJ whole genome shotgun (WGS) entry which is preliminary data.</text>
</comment>
<dbReference type="NCBIfam" id="TIGR00005">
    <property type="entry name" value="rluA_subfam"/>
    <property type="match status" value="1"/>
</dbReference>
<comment type="function">
    <text evidence="2">Responsible for synthesis of pseudouridine from uracil at positions 955, 2504 and 2580 in 23S ribosomal RNA.</text>
</comment>
<feature type="active site" evidence="7">
    <location>
        <position position="142"/>
    </location>
</feature>
<dbReference type="Gene3D" id="3.30.2350.10">
    <property type="entry name" value="Pseudouridine synthase"/>
    <property type="match status" value="1"/>
</dbReference>
<accession>A0A7Y3TVR8</accession>
<evidence type="ECO:0000256" key="4">
    <source>
        <dbReference type="ARBA" id="ARBA00022552"/>
    </source>
</evidence>
<feature type="domain" description="RNA-binding S4" evidence="10">
    <location>
        <begin position="19"/>
        <end position="86"/>
    </location>
</feature>
<evidence type="ECO:0000256" key="7">
    <source>
        <dbReference type="PIRSR" id="PIRSR606225-1"/>
    </source>
</evidence>
<dbReference type="PANTHER" id="PTHR21600">
    <property type="entry name" value="MITOCHONDRIAL RNA PSEUDOURIDINE SYNTHASE"/>
    <property type="match status" value="1"/>
</dbReference>
<dbReference type="Pfam" id="PF00849">
    <property type="entry name" value="PseudoU_synth_2"/>
    <property type="match status" value="1"/>
</dbReference>
<dbReference type="EC" id="5.4.99.-" evidence="9"/>